<feature type="compositionally biased region" description="Low complexity" evidence="1">
    <location>
        <begin position="19"/>
        <end position="32"/>
    </location>
</feature>
<organism evidence="2 4">
    <name type="scientific">Medicago truncatula</name>
    <name type="common">Barrel medic</name>
    <name type="synonym">Medicago tribuloides</name>
    <dbReference type="NCBI Taxonomy" id="3880"/>
    <lineage>
        <taxon>Eukaryota</taxon>
        <taxon>Viridiplantae</taxon>
        <taxon>Streptophyta</taxon>
        <taxon>Embryophyta</taxon>
        <taxon>Tracheophyta</taxon>
        <taxon>Spermatophyta</taxon>
        <taxon>Magnoliopsida</taxon>
        <taxon>eudicotyledons</taxon>
        <taxon>Gunneridae</taxon>
        <taxon>Pentapetalae</taxon>
        <taxon>rosids</taxon>
        <taxon>fabids</taxon>
        <taxon>Fabales</taxon>
        <taxon>Fabaceae</taxon>
        <taxon>Papilionoideae</taxon>
        <taxon>50 kb inversion clade</taxon>
        <taxon>NPAAA clade</taxon>
        <taxon>Hologalegina</taxon>
        <taxon>IRL clade</taxon>
        <taxon>Trifolieae</taxon>
        <taxon>Medicago</taxon>
    </lineage>
</organism>
<reference evidence="2 4" key="1">
    <citation type="journal article" date="2011" name="Nature">
        <title>The Medicago genome provides insight into the evolution of rhizobial symbioses.</title>
        <authorList>
            <person name="Young N.D."/>
            <person name="Debelle F."/>
            <person name="Oldroyd G.E."/>
            <person name="Geurts R."/>
            <person name="Cannon S.B."/>
            <person name="Udvardi M.K."/>
            <person name="Benedito V.A."/>
            <person name="Mayer K.F."/>
            <person name="Gouzy J."/>
            <person name="Schoof H."/>
            <person name="Van de Peer Y."/>
            <person name="Proost S."/>
            <person name="Cook D.R."/>
            <person name="Meyers B.C."/>
            <person name="Spannagl M."/>
            <person name="Cheung F."/>
            <person name="De Mita S."/>
            <person name="Krishnakumar V."/>
            <person name="Gundlach H."/>
            <person name="Zhou S."/>
            <person name="Mudge J."/>
            <person name="Bharti A.K."/>
            <person name="Murray J.D."/>
            <person name="Naoumkina M.A."/>
            <person name="Rosen B."/>
            <person name="Silverstein K.A."/>
            <person name="Tang H."/>
            <person name="Rombauts S."/>
            <person name="Zhao P.X."/>
            <person name="Zhou P."/>
            <person name="Barbe V."/>
            <person name="Bardou P."/>
            <person name="Bechner M."/>
            <person name="Bellec A."/>
            <person name="Berger A."/>
            <person name="Berges H."/>
            <person name="Bidwell S."/>
            <person name="Bisseling T."/>
            <person name="Choisne N."/>
            <person name="Couloux A."/>
            <person name="Denny R."/>
            <person name="Deshpande S."/>
            <person name="Dai X."/>
            <person name="Doyle J.J."/>
            <person name="Dudez A.M."/>
            <person name="Farmer A.D."/>
            <person name="Fouteau S."/>
            <person name="Franken C."/>
            <person name="Gibelin C."/>
            <person name="Gish J."/>
            <person name="Goldstein S."/>
            <person name="Gonzalez A.J."/>
            <person name="Green P.J."/>
            <person name="Hallab A."/>
            <person name="Hartog M."/>
            <person name="Hua A."/>
            <person name="Humphray S.J."/>
            <person name="Jeong D.H."/>
            <person name="Jing Y."/>
            <person name="Jocker A."/>
            <person name="Kenton S.M."/>
            <person name="Kim D.J."/>
            <person name="Klee K."/>
            <person name="Lai H."/>
            <person name="Lang C."/>
            <person name="Lin S."/>
            <person name="Macmil S.L."/>
            <person name="Magdelenat G."/>
            <person name="Matthews L."/>
            <person name="McCorrison J."/>
            <person name="Monaghan E.L."/>
            <person name="Mun J.H."/>
            <person name="Najar F.Z."/>
            <person name="Nicholson C."/>
            <person name="Noirot C."/>
            <person name="O'Bleness M."/>
            <person name="Paule C.R."/>
            <person name="Poulain J."/>
            <person name="Prion F."/>
            <person name="Qin B."/>
            <person name="Qu C."/>
            <person name="Retzel E.F."/>
            <person name="Riddle C."/>
            <person name="Sallet E."/>
            <person name="Samain S."/>
            <person name="Samson N."/>
            <person name="Sanders I."/>
            <person name="Saurat O."/>
            <person name="Scarpelli C."/>
            <person name="Schiex T."/>
            <person name="Segurens B."/>
            <person name="Severin A.J."/>
            <person name="Sherrier D.J."/>
            <person name="Shi R."/>
            <person name="Sims S."/>
            <person name="Singer S.R."/>
            <person name="Sinharoy S."/>
            <person name="Sterck L."/>
            <person name="Viollet A."/>
            <person name="Wang B.B."/>
            <person name="Wang K."/>
            <person name="Wang M."/>
            <person name="Wang X."/>
            <person name="Warfsmann J."/>
            <person name="Weissenbach J."/>
            <person name="White D.D."/>
            <person name="White J.D."/>
            <person name="Wiley G.B."/>
            <person name="Wincker P."/>
            <person name="Xing Y."/>
            <person name="Yang L."/>
            <person name="Yao Z."/>
            <person name="Ying F."/>
            <person name="Zhai J."/>
            <person name="Zhou L."/>
            <person name="Zuber A."/>
            <person name="Denarie J."/>
            <person name="Dixon R.A."/>
            <person name="May G.D."/>
            <person name="Schwartz D.C."/>
            <person name="Rogers J."/>
            <person name="Quetier F."/>
            <person name="Town C.D."/>
            <person name="Roe B.A."/>
        </authorList>
    </citation>
    <scope>NUCLEOTIDE SEQUENCE [LARGE SCALE GENOMIC DNA]</scope>
    <source>
        <strain evidence="2">A17</strain>
        <strain evidence="3 4">cv. Jemalong A17</strain>
    </source>
</reference>
<evidence type="ECO:0000313" key="3">
    <source>
        <dbReference type="EnsemblPlants" id="AES94641"/>
    </source>
</evidence>
<name>G7K5A4_MEDTR</name>
<dbReference type="Proteomes" id="UP000002051">
    <property type="component" value="Chromosome 5"/>
</dbReference>
<sequence length="60" mass="6741">MLLENKHTTWIDVSSFVASSSTSSYASSSTWSHKSEKTGSETSEPPWRRECEIYGLEKPS</sequence>
<dbReference type="HOGENOM" id="CLU_2945198_0_0_1"/>
<accession>G7K5A4</accession>
<evidence type="ECO:0000313" key="2">
    <source>
        <dbReference type="EMBL" id="AES94641.1"/>
    </source>
</evidence>
<keyword evidence="4" id="KW-1185">Reference proteome</keyword>
<evidence type="ECO:0000313" key="4">
    <source>
        <dbReference type="Proteomes" id="UP000002051"/>
    </source>
</evidence>
<proteinExistence type="predicted"/>
<dbReference type="EnsemblPlants" id="AES94641">
    <property type="protein sequence ID" value="AES94641"/>
    <property type="gene ID" value="MTR_5g016690"/>
</dbReference>
<feature type="region of interest" description="Disordered" evidence="1">
    <location>
        <begin position="19"/>
        <end position="60"/>
    </location>
</feature>
<dbReference type="EMBL" id="CM001221">
    <property type="protein sequence ID" value="AES94641.1"/>
    <property type="molecule type" value="Genomic_DNA"/>
</dbReference>
<protein>
    <submittedName>
        <fullName evidence="2 3">Uncharacterized protein</fullName>
    </submittedName>
</protein>
<gene>
    <name evidence="2" type="ordered locus">MTR_5g016690</name>
</gene>
<reference evidence="2 4" key="2">
    <citation type="journal article" date="2014" name="BMC Genomics">
        <title>An improved genome release (version Mt4.0) for the model legume Medicago truncatula.</title>
        <authorList>
            <person name="Tang H."/>
            <person name="Krishnakumar V."/>
            <person name="Bidwell S."/>
            <person name="Rosen B."/>
            <person name="Chan A."/>
            <person name="Zhou S."/>
            <person name="Gentzbittel L."/>
            <person name="Childs K.L."/>
            <person name="Yandell M."/>
            <person name="Gundlach H."/>
            <person name="Mayer K.F."/>
            <person name="Schwartz D.C."/>
            <person name="Town C.D."/>
        </authorList>
    </citation>
    <scope>GENOME REANNOTATION</scope>
    <source>
        <strain evidence="3 4">cv. Jemalong A17</strain>
    </source>
</reference>
<reference evidence="3" key="3">
    <citation type="submission" date="2015-04" db="UniProtKB">
        <authorList>
            <consortium name="EnsemblPlants"/>
        </authorList>
    </citation>
    <scope>IDENTIFICATION</scope>
    <source>
        <strain evidence="3">cv. Jemalong A17</strain>
    </source>
</reference>
<evidence type="ECO:0000256" key="1">
    <source>
        <dbReference type="SAM" id="MobiDB-lite"/>
    </source>
</evidence>
<dbReference type="PaxDb" id="3880-AES94641"/>
<dbReference type="AlphaFoldDB" id="G7K5A4"/>